<dbReference type="Proteomes" id="UP001159363">
    <property type="component" value="Chromosome 8"/>
</dbReference>
<feature type="region of interest" description="Disordered" evidence="1">
    <location>
        <begin position="43"/>
        <end position="107"/>
    </location>
</feature>
<keyword evidence="3" id="KW-1185">Reference proteome</keyword>
<dbReference type="EMBL" id="JARBHB010000009">
    <property type="protein sequence ID" value="KAJ8875783.1"/>
    <property type="molecule type" value="Genomic_DNA"/>
</dbReference>
<evidence type="ECO:0000313" key="3">
    <source>
        <dbReference type="Proteomes" id="UP001159363"/>
    </source>
</evidence>
<organism evidence="2 3">
    <name type="scientific">Dryococelus australis</name>
    <dbReference type="NCBI Taxonomy" id="614101"/>
    <lineage>
        <taxon>Eukaryota</taxon>
        <taxon>Metazoa</taxon>
        <taxon>Ecdysozoa</taxon>
        <taxon>Arthropoda</taxon>
        <taxon>Hexapoda</taxon>
        <taxon>Insecta</taxon>
        <taxon>Pterygota</taxon>
        <taxon>Neoptera</taxon>
        <taxon>Polyneoptera</taxon>
        <taxon>Phasmatodea</taxon>
        <taxon>Verophasmatodea</taxon>
        <taxon>Anareolatae</taxon>
        <taxon>Phasmatidae</taxon>
        <taxon>Eurycanthinae</taxon>
        <taxon>Dryococelus</taxon>
    </lineage>
</organism>
<reference evidence="2 3" key="1">
    <citation type="submission" date="2023-02" db="EMBL/GenBank/DDBJ databases">
        <title>LHISI_Scaffold_Assembly.</title>
        <authorList>
            <person name="Stuart O.P."/>
            <person name="Cleave R."/>
            <person name="Magrath M.J.L."/>
            <person name="Mikheyev A.S."/>
        </authorList>
    </citation>
    <scope>NUCLEOTIDE SEQUENCE [LARGE SCALE GENOMIC DNA]</scope>
    <source>
        <strain evidence="2">Daus_M_001</strain>
        <tissue evidence="2">Leg muscle</tissue>
    </source>
</reference>
<gene>
    <name evidence="2" type="ORF">PR048_023682</name>
</gene>
<accession>A0ABQ9GUV6</accession>
<evidence type="ECO:0000313" key="2">
    <source>
        <dbReference type="EMBL" id="KAJ8875783.1"/>
    </source>
</evidence>
<feature type="region of interest" description="Disordered" evidence="1">
    <location>
        <begin position="1"/>
        <end position="26"/>
    </location>
</feature>
<name>A0ABQ9GUV6_9NEOP</name>
<sequence>MDQRRNAWAGETGDPRENSPTSGIVRHDSRLHLGWGRVVQLLNHSGPKNDCHPSSSLSGADSTLQKSAGRGGSPVVHLFRRQAEGVDVLSSAGSPGVTARSRGSDDP</sequence>
<proteinExistence type="predicted"/>
<feature type="compositionally biased region" description="Polar residues" evidence="1">
    <location>
        <begin position="52"/>
        <end position="66"/>
    </location>
</feature>
<protein>
    <submittedName>
        <fullName evidence="2">Uncharacterized protein</fullName>
    </submittedName>
</protein>
<comment type="caution">
    <text evidence="2">The sequence shown here is derived from an EMBL/GenBank/DDBJ whole genome shotgun (WGS) entry which is preliminary data.</text>
</comment>
<evidence type="ECO:0000256" key="1">
    <source>
        <dbReference type="SAM" id="MobiDB-lite"/>
    </source>
</evidence>